<comment type="similarity">
    <text evidence="1">Belongs to the glycosyl hydrolase 5 (cellulase A) family.</text>
</comment>
<dbReference type="GO" id="GO:0016798">
    <property type="term" value="F:hydrolase activity, acting on glycosyl bonds"/>
    <property type="evidence" value="ECO:0007669"/>
    <property type="project" value="UniProtKB-KW"/>
</dbReference>
<dbReference type="InterPro" id="IPR017853">
    <property type="entry name" value="GH"/>
</dbReference>
<evidence type="ECO:0000256" key="2">
    <source>
        <dbReference type="ARBA" id="ARBA00022729"/>
    </source>
</evidence>
<dbReference type="SMART" id="SM00768">
    <property type="entry name" value="X8"/>
    <property type="match status" value="1"/>
</dbReference>
<protein>
    <recommendedName>
        <fullName evidence="7">X8 domain-containing protein</fullName>
    </recommendedName>
</protein>
<accession>A0ABD3Q1J1</accession>
<keyword evidence="3" id="KW-0378">Hydrolase</keyword>
<feature type="compositionally biased region" description="Polar residues" evidence="5">
    <location>
        <begin position="56"/>
        <end position="72"/>
    </location>
</feature>
<name>A0ABD3Q1J1_9STRA</name>
<dbReference type="InterPro" id="IPR012946">
    <property type="entry name" value="X8"/>
</dbReference>
<dbReference type="Pfam" id="PF00150">
    <property type="entry name" value="Cellulase"/>
    <property type="match status" value="1"/>
</dbReference>
<gene>
    <name evidence="8" type="ORF">HJC23_012428</name>
</gene>
<dbReference type="AlphaFoldDB" id="A0ABD3Q1J1"/>
<dbReference type="Gene3D" id="3.20.20.80">
    <property type="entry name" value="Glycosidases"/>
    <property type="match status" value="1"/>
</dbReference>
<keyword evidence="9" id="KW-1185">Reference proteome</keyword>
<dbReference type="PANTHER" id="PTHR31297">
    <property type="entry name" value="GLUCAN ENDO-1,6-BETA-GLUCOSIDASE B"/>
    <property type="match status" value="1"/>
</dbReference>
<feature type="transmembrane region" description="Helical" evidence="6">
    <location>
        <begin position="687"/>
        <end position="709"/>
    </location>
</feature>
<dbReference type="InterPro" id="IPR050386">
    <property type="entry name" value="Glycosyl_hydrolase_5"/>
</dbReference>
<reference evidence="8 9" key="1">
    <citation type="journal article" date="2020" name="G3 (Bethesda)">
        <title>Improved Reference Genome for Cyclotella cryptica CCMP332, a Model for Cell Wall Morphogenesis, Salinity Adaptation, and Lipid Production in Diatoms (Bacillariophyta).</title>
        <authorList>
            <person name="Roberts W.R."/>
            <person name="Downey K.M."/>
            <person name="Ruck E.C."/>
            <person name="Traller J.C."/>
            <person name="Alverson A.J."/>
        </authorList>
    </citation>
    <scope>NUCLEOTIDE SEQUENCE [LARGE SCALE GENOMIC DNA]</scope>
    <source>
        <strain evidence="8 9">CCMP332</strain>
    </source>
</reference>
<keyword evidence="4" id="KW-0326">Glycosidase</keyword>
<keyword evidence="6" id="KW-1133">Transmembrane helix</keyword>
<feature type="region of interest" description="Disordered" evidence="5">
    <location>
        <begin position="50"/>
        <end position="78"/>
    </location>
</feature>
<evidence type="ECO:0000313" key="8">
    <source>
        <dbReference type="EMBL" id="KAL3794303.1"/>
    </source>
</evidence>
<evidence type="ECO:0000256" key="3">
    <source>
        <dbReference type="ARBA" id="ARBA00022801"/>
    </source>
</evidence>
<sequence>MCRCVTDPTTYLPTMILRSITLTTALLLASSSEIVLKKANAQHAKFTGDVGRNLNADESTSTDSTVATQSPSPNKPDLDDEGVQFKHFIAYSSSHTCASDAHALPFNNQIRGVNLGGWMVLEPWITPSLFYQFLGGNETSVAMDHYSFCEVLGPKEGNKQLRRHWESWVTEDIIRDLAKGGAVNSLRVPVGDFMFQPYGPYVGCTDGALDYVDTLLDWARSYGLSVLLDVHTQKDSQNGFDNSGQTMGFQWTSGINTWPRDLTTFQHWPIRAANWMGKFDNHAINYTVINHENIAHSLKVIEELVNRYHDHPAVLGVEPVNEPWELTPLNYLKQFYWDAYLIVKSKAPYWKFIMHDSFRFTPETWGGFMKGCPDRALDTHIYQAWMDPAPRTAFYNSACAQKSRIALMEREFGPVVVGEWSLATDNCAMWLNGFNDNLPGFPRSPCKYIPCSPPYMGEEQPGTPLDIGKGLQGPYGTGMSGPSFGLCPVDRDWMTERYNRGEGGMSWVASPPEAPRGRDGTDEVMTHLAAKKISAFSGIGHGFYFWNFRTDLYNPQWSYMLALERGWIPKGNLNDDSIIDACNREDSGAFICQSNRDAPETTVKGGLGYALREENKDASYLDTMTGDDLYDEADEIFNEFWQAHRSQGATCDFGGAALLSEVNKTHDKDYYNTDDFYNVLEINEFPIWKIVLFSVVGVLVGGLIGFTVAMKSSPKFSRAVRSSAMLRPVTSSRVFRQSFGNLIEAGFEGLQ</sequence>
<evidence type="ECO:0000256" key="5">
    <source>
        <dbReference type="SAM" id="MobiDB-lite"/>
    </source>
</evidence>
<dbReference type="SUPFAM" id="SSF51445">
    <property type="entry name" value="(Trans)glycosidases"/>
    <property type="match status" value="1"/>
</dbReference>
<keyword evidence="6" id="KW-0812">Transmembrane</keyword>
<dbReference type="InterPro" id="IPR001547">
    <property type="entry name" value="Glyco_hydro_5"/>
</dbReference>
<evidence type="ECO:0000259" key="7">
    <source>
        <dbReference type="SMART" id="SM00768"/>
    </source>
</evidence>
<evidence type="ECO:0000256" key="6">
    <source>
        <dbReference type="SAM" id="Phobius"/>
    </source>
</evidence>
<feature type="domain" description="X8" evidence="7">
    <location>
        <begin position="590"/>
        <end position="670"/>
    </location>
</feature>
<evidence type="ECO:0000256" key="4">
    <source>
        <dbReference type="ARBA" id="ARBA00023295"/>
    </source>
</evidence>
<keyword evidence="2" id="KW-0732">Signal</keyword>
<evidence type="ECO:0000313" key="9">
    <source>
        <dbReference type="Proteomes" id="UP001516023"/>
    </source>
</evidence>
<comment type="caution">
    <text evidence="8">The sequence shown here is derived from an EMBL/GenBank/DDBJ whole genome shotgun (WGS) entry which is preliminary data.</text>
</comment>
<dbReference type="EMBL" id="JABMIG020000082">
    <property type="protein sequence ID" value="KAL3794303.1"/>
    <property type="molecule type" value="Genomic_DNA"/>
</dbReference>
<organism evidence="8 9">
    <name type="scientific">Cyclotella cryptica</name>
    <dbReference type="NCBI Taxonomy" id="29204"/>
    <lineage>
        <taxon>Eukaryota</taxon>
        <taxon>Sar</taxon>
        <taxon>Stramenopiles</taxon>
        <taxon>Ochrophyta</taxon>
        <taxon>Bacillariophyta</taxon>
        <taxon>Coscinodiscophyceae</taxon>
        <taxon>Thalassiosirophycidae</taxon>
        <taxon>Stephanodiscales</taxon>
        <taxon>Stephanodiscaceae</taxon>
        <taxon>Cyclotella</taxon>
    </lineage>
</organism>
<dbReference type="PANTHER" id="PTHR31297:SF38">
    <property type="entry name" value="X8 DOMAIN-CONTAINING PROTEIN"/>
    <property type="match status" value="1"/>
</dbReference>
<dbReference type="Proteomes" id="UP001516023">
    <property type="component" value="Unassembled WGS sequence"/>
</dbReference>
<keyword evidence="6" id="KW-0472">Membrane</keyword>
<evidence type="ECO:0000256" key="1">
    <source>
        <dbReference type="ARBA" id="ARBA00005641"/>
    </source>
</evidence>
<proteinExistence type="inferred from homology"/>